<dbReference type="Pfam" id="PF00768">
    <property type="entry name" value="Peptidase_S11"/>
    <property type="match status" value="1"/>
</dbReference>
<feature type="chain" id="PRO_5020575318" description="serine-type D-Ala-D-Ala carboxypeptidase" evidence="16">
    <location>
        <begin position="19"/>
        <end position="375"/>
    </location>
</feature>
<reference evidence="18 19" key="1">
    <citation type="submission" date="2019-04" db="EMBL/GenBank/DDBJ databases">
        <title>Azoarcus rhizosphaerae sp. nov. isolated from rhizosphere of Ficus religiosa.</title>
        <authorList>
            <person name="Lin S.-Y."/>
            <person name="Hameed A."/>
            <person name="Hsu Y.-H."/>
            <person name="Young C.-C."/>
        </authorList>
    </citation>
    <scope>NUCLEOTIDE SEQUENCE [LARGE SCALE GENOMIC DNA]</scope>
    <source>
        <strain evidence="18 19">CC-YHH848</strain>
    </source>
</reference>
<dbReference type="Pfam" id="PF07943">
    <property type="entry name" value="PBP5_C"/>
    <property type="match status" value="1"/>
</dbReference>
<evidence type="ECO:0000256" key="7">
    <source>
        <dbReference type="ARBA" id="ARBA00022729"/>
    </source>
</evidence>
<evidence type="ECO:0000256" key="3">
    <source>
        <dbReference type="ARBA" id="ARBA00007164"/>
    </source>
</evidence>
<evidence type="ECO:0000259" key="17">
    <source>
        <dbReference type="SMART" id="SM00936"/>
    </source>
</evidence>
<evidence type="ECO:0000256" key="8">
    <source>
        <dbReference type="ARBA" id="ARBA00022801"/>
    </source>
</evidence>
<sequence length="375" mass="40887">MRFILPLLLSLFALTASAQNVPAPVLAARAWLLLDHATGQVLAAHEPDARIEPASLTKLMTAYVTFSALRAGTIALDQPVPVSENAWRQEGSRMFIEPRKPATVGELLRGVIVQSGNDACVALAELVAGGEQAFAELMNREARRLGMADTHFTNATGLPDEQLYSTARDLSVLAAAIVRDFPEYYPLYSEKEYTYNKITQPNRNRLLWLDGTVDGIKTGHTAGAGYCLIASAQRGSRRLISVVAGTDSDAIRAQESLKLLNFGFQFFDTVQLYAAEQALSEFRIWKGKSKEVPVGFTSDFVMSLPKGQADKITATLTSQQPLVAPVQKGQQVGTMQLALDGRVLGEYPVAALQEVPLAGFFGRLWDALVMWIKSL</sequence>
<dbReference type="GO" id="GO:0006508">
    <property type="term" value="P:proteolysis"/>
    <property type="evidence" value="ECO:0007669"/>
    <property type="project" value="UniProtKB-KW"/>
</dbReference>
<dbReference type="Proteomes" id="UP000307956">
    <property type="component" value="Unassembled WGS sequence"/>
</dbReference>
<evidence type="ECO:0000256" key="16">
    <source>
        <dbReference type="SAM" id="SignalP"/>
    </source>
</evidence>
<accession>A0A4S4AQR7</accession>
<feature type="active site" evidence="13">
    <location>
        <position position="115"/>
    </location>
</feature>
<dbReference type="SUPFAM" id="SSF56601">
    <property type="entry name" value="beta-lactamase/transpeptidase-like"/>
    <property type="match status" value="1"/>
</dbReference>
<dbReference type="Gene3D" id="3.40.710.10">
    <property type="entry name" value="DD-peptidase/beta-lactamase superfamily"/>
    <property type="match status" value="1"/>
</dbReference>
<keyword evidence="6" id="KW-0645">Protease</keyword>
<dbReference type="GO" id="GO:0071555">
    <property type="term" value="P:cell wall organization"/>
    <property type="evidence" value="ECO:0007669"/>
    <property type="project" value="UniProtKB-KW"/>
</dbReference>
<keyword evidence="10" id="KW-0573">Peptidoglycan synthesis</keyword>
<gene>
    <name evidence="18" type="ORF">E6O51_08095</name>
</gene>
<keyword evidence="7 16" id="KW-0732">Signal</keyword>
<evidence type="ECO:0000256" key="6">
    <source>
        <dbReference type="ARBA" id="ARBA00022670"/>
    </source>
</evidence>
<evidence type="ECO:0000256" key="2">
    <source>
        <dbReference type="ARBA" id="ARBA00004752"/>
    </source>
</evidence>
<feature type="active site" description="Acyl-ester intermediate" evidence="13">
    <location>
        <position position="55"/>
    </location>
</feature>
<dbReference type="UniPathway" id="UPA00219"/>
<evidence type="ECO:0000256" key="1">
    <source>
        <dbReference type="ARBA" id="ARBA00003217"/>
    </source>
</evidence>
<organism evidence="18 19">
    <name type="scientific">Pseudothauera rhizosphaerae</name>
    <dbReference type="NCBI Taxonomy" id="2565932"/>
    <lineage>
        <taxon>Bacteria</taxon>
        <taxon>Pseudomonadati</taxon>
        <taxon>Pseudomonadota</taxon>
        <taxon>Betaproteobacteria</taxon>
        <taxon>Rhodocyclales</taxon>
        <taxon>Zoogloeaceae</taxon>
        <taxon>Pseudothauera</taxon>
    </lineage>
</organism>
<proteinExistence type="inferred from homology"/>
<dbReference type="PANTHER" id="PTHR21581:SF6">
    <property type="entry name" value="TRAFFICKING PROTEIN PARTICLE COMPLEX SUBUNIT 12"/>
    <property type="match status" value="1"/>
</dbReference>
<evidence type="ECO:0000256" key="14">
    <source>
        <dbReference type="PIRSR" id="PIRSR618044-2"/>
    </source>
</evidence>
<dbReference type="InterPro" id="IPR001967">
    <property type="entry name" value="Peptidase_S11_N"/>
</dbReference>
<dbReference type="EMBL" id="SSOD01000005">
    <property type="protein sequence ID" value="THF62109.1"/>
    <property type="molecule type" value="Genomic_DNA"/>
</dbReference>
<evidence type="ECO:0000256" key="12">
    <source>
        <dbReference type="ARBA" id="ARBA00034000"/>
    </source>
</evidence>
<feature type="domain" description="Peptidase S11 D-Ala-D-Ala carboxypeptidase A C-terminal" evidence="17">
    <location>
        <begin position="267"/>
        <end position="357"/>
    </location>
</feature>
<feature type="signal peptide" evidence="16">
    <location>
        <begin position="1"/>
        <end position="18"/>
    </location>
</feature>
<keyword evidence="11" id="KW-0961">Cell wall biogenesis/degradation</keyword>
<keyword evidence="8" id="KW-0378">Hydrolase</keyword>
<dbReference type="SMART" id="SM00936">
    <property type="entry name" value="PBP5_C"/>
    <property type="match status" value="1"/>
</dbReference>
<evidence type="ECO:0000313" key="19">
    <source>
        <dbReference type="Proteomes" id="UP000307956"/>
    </source>
</evidence>
<dbReference type="OrthoDB" id="9795979at2"/>
<evidence type="ECO:0000313" key="18">
    <source>
        <dbReference type="EMBL" id="THF62109.1"/>
    </source>
</evidence>
<evidence type="ECO:0000256" key="10">
    <source>
        <dbReference type="ARBA" id="ARBA00022984"/>
    </source>
</evidence>
<dbReference type="InterPro" id="IPR012338">
    <property type="entry name" value="Beta-lactam/transpept-like"/>
</dbReference>
<dbReference type="GO" id="GO:0008360">
    <property type="term" value="P:regulation of cell shape"/>
    <property type="evidence" value="ECO:0007669"/>
    <property type="project" value="UniProtKB-KW"/>
</dbReference>
<keyword evidence="19" id="KW-1185">Reference proteome</keyword>
<comment type="caution">
    <text evidence="18">The sequence shown here is derived from an EMBL/GenBank/DDBJ whole genome shotgun (WGS) entry which is preliminary data.</text>
</comment>
<dbReference type="GO" id="GO:0009252">
    <property type="term" value="P:peptidoglycan biosynthetic process"/>
    <property type="evidence" value="ECO:0007669"/>
    <property type="project" value="UniProtKB-UniPathway"/>
</dbReference>
<feature type="active site" description="Proton acceptor" evidence="13">
    <location>
        <position position="58"/>
    </location>
</feature>
<evidence type="ECO:0000256" key="13">
    <source>
        <dbReference type="PIRSR" id="PIRSR618044-1"/>
    </source>
</evidence>
<dbReference type="InterPro" id="IPR015956">
    <property type="entry name" value="Peniciliin-bd_prot_C_sf"/>
</dbReference>
<evidence type="ECO:0000256" key="5">
    <source>
        <dbReference type="ARBA" id="ARBA00022645"/>
    </source>
</evidence>
<dbReference type="AlphaFoldDB" id="A0A4S4AQR7"/>
<comment type="catalytic activity">
    <reaction evidence="12">
        <text>Preferential cleavage: (Ac)2-L-Lys-D-Ala-|-D-Ala. Also transpeptidation of peptidyl-alanyl moieties that are N-acyl substituents of D-alanine.</text>
        <dbReference type="EC" id="3.4.16.4"/>
    </reaction>
</comment>
<dbReference type="EC" id="3.4.16.4" evidence="4"/>
<dbReference type="RefSeq" id="WP_136384472.1">
    <property type="nucleotide sequence ID" value="NZ_SSOD01000005.1"/>
</dbReference>
<dbReference type="GO" id="GO:0009002">
    <property type="term" value="F:serine-type D-Ala-D-Ala carboxypeptidase activity"/>
    <property type="evidence" value="ECO:0007669"/>
    <property type="project" value="UniProtKB-EC"/>
</dbReference>
<keyword evidence="5 18" id="KW-0121">Carboxypeptidase</keyword>
<dbReference type="InterPro" id="IPR012907">
    <property type="entry name" value="Peptidase_S11_C"/>
</dbReference>
<evidence type="ECO:0000256" key="4">
    <source>
        <dbReference type="ARBA" id="ARBA00012448"/>
    </source>
</evidence>
<dbReference type="InterPro" id="IPR037167">
    <property type="entry name" value="Peptidase_S11_C_sf"/>
</dbReference>
<evidence type="ECO:0000256" key="15">
    <source>
        <dbReference type="RuleBase" id="RU004016"/>
    </source>
</evidence>
<evidence type="ECO:0000256" key="11">
    <source>
        <dbReference type="ARBA" id="ARBA00023316"/>
    </source>
</evidence>
<protein>
    <recommendedName>
        <fullName evidence="4">serine-type D-Ala-D-Ala carboxypeptidase</fullName>
        <ecNumber evidence="4">3.4.16.4</ecNumber>
    </recommendedName>
</protein>
<dbReference type="Gene3D" id="2.60.410.10">
    <property type="entry name" value="D-Ala-D-Ala carboxypeptidase, C-terminal domain"/>
    <property type="match status" value="1"/>
</dbReference>
<dbReference type="PRINTS" id="PR00725">
    <property type="entry name" value="DADACBPTASE1"/>
</dbReference>
<feature type="binding site" evidence="14">
    <location>
        <position position="217"/>
    </location>
    <ligand>
        <name>substrate</name>
    </ligand>
</feature>
<comment type="function">
    <text evidence="1">Removes C-terminal D-alanyl residues from sugar-peptide cell wall precursors.</text>
</comment>
<comment type="similarity">
    <text evidence="3 15">Belongs to the peptidase S11 family.</text>
</comment>
<keyword evidence="9" id="KW-0133">Cell shape</keyword>
<dbReference type="SUPFAM" id="SSF69189">
    <property type="entry name" value="Penicillin-binding protein associated domain"/>
    <property type="match status" value="1"/>
</dbReference>
<dbReference type="InterPro" id="IPR018044">
    <property type="entry name" value="Peptidase_S11"/>
</dbReference>
<name>A0A4S4AQR7_9RHOO</name>
<evidence type="ECO:0000256" key="9">
    <source>
        <dbReference type="ARBA" id="ARBA00022960"/>
    </source>
</evidence>
<comment type="pathway">
    <text evidence="2">Cell wall biogenesis; peptidoglycan biosynthesis.</text>
</comment>
<dbReference type="PANTHER" id="PTHR21581">
    <property type="entry name" value="D-ALANYL-D-ALANINE CARBOXYPEPTIDASE"/>
    <property type="match status" value="1"/>
</dbReference>